<name>A0A6J1K8C0_CUCMA</name>
<dbReference type="PROSITE" id="PS50011">
    <property type="entry name" value="PROTEIN_KINASE_DOM"/>
    <property type="match status" value="1"/>
</dbReference>
<dbReference type="CDD" id="cd14066">
    <property type="entry name" value="STKc_IRAK"/>
    <property type="match status" value="1"/>
</dbReference>
<proteinExistence type="predicted"/>
<evidence type="ECO:0000256" key="1">
    <source>
        <dbReference type="ARBA" id="ARBA00004167"/>
    </source>
</evidence>
<evidence type="ECO:0000256" key="7">
    <source>
        <dbReference type="ARBA" id="ARBA00022741"/>
    </source>
</evidence>
<feature type="signal peptide" evidence="16">
    <location>
        <begin position="1"/>
        <end position="23"/>
    </location>
</feature>
<dbReference type="Pfam" id="PF14380">
    <property type="entry name" value="WAK_assoc"/>
    <property type="match status" value="1"/>
</dbReference>
<keyword evidence="18" id="KW-1185">Reference proteome</keyword>
<dbReference type="PROSITE" id="PS00107">
    <property type="entry name" value="PROTEIN_KINASE_ATP"/>
    <property type="match status" value="1"/>
</dbReference>
<dbReference type="SUPFAM" id="SSF56112">
    <property type="entry name" value="Protein kinase-like (PK-like)"/>
    <property type="match status" value="1"/>
</dbReference>
<keyword evidence="9 15" id="KW-0067">ATP-binding</keyword>
<dbReference type="InterPro" id="IPR000719">
    <property type="entry name" value="Prot_kinase_dom"/>
</dbReference>
<evidence type="ECO:0000256" key="6">
    <source>
        <dbReference type="ARBA" id="ARBA00022729"/>
    </source>
</evidence>
<dbReference type="GO" id="GO:0030247">
    <property type="term" value="F:polysaccharide binding"/>
    <property type="evidence" value="ECO:0007669"/>
    <property type="project" value="InterPro"/>
</dbReference>
<dbReference type="PANTHER" id="PTHR46008:SF2">
    <property type="entry name" value="LEAF RUST 10 DISEASE-RESISTANCE LOCUS RECEPTOR-LIKE PROTEIN KINASE-LIKE 1.4"/>
    <property type="match status" value="1"/>
</dbReference>
<dbReference type="InterPro" id="IPR032872">
    <property type="entry name" value="WAK_assoc_C"/>
</dbReference>
<keyword evidence="4" id="KW-0808">Transferase</keyword>
<evidence type="ECO:0000256" key="8">
    <source>
        <dbReference type="ARBA" id="ARBA00022777"/>
    </source>
</evidence>
<keyword evidence="8" id="KW-0418">Kinase</keyword>
<dbReference type="Pfam" id="PF13947">
    <property type="entry name" value="GUB_WAK_bind"/>
    <property type="match status" value="1"/>
</dbReference>
<accession>A0A6J1K8C0</accession>
<dbReference type="OrthoDB" id="4062651at2759"/>
<dbReference type="FunFam" id="3.30.200.20:FF:000162">
    <property type="entry name" value="Adenine nucleotide alpha hydrolase-like domain kinase"/>
    <property type="match status" value="1"/>
</dbReference>
<evidence type="ECO:0000256" key="3">
    <source>
        <dbReference type="ARBA" id="ARBA00022527"/>
    </source>
</evidence>
<comment type="catalytic activity">
    <reaction evidence="13">
        <text>L-threonyl-[protein] + ATP = O-phospho-L-threonyl-[protein] + ADP + H(+)</text>
        <dbReference type="Rhea" id="RHEA:46608"/>
        <dbReference type="Rhea" id="RHEA-COMP:11060"/>
        <dbReference type="Rhea" id="RHEA-COMP:11605"/>
        <dbReference type="ChEBI" id="CHEBI:15378"/>
        <dbReference type="ChEBI" id="CHEBI:30013"/>
        <dbReference type="ChEBI" id="CHEBI:30616"/>
        <dbReference type="ChEBI" id="CHEBI:61977"/>
        <dbReference type="ChEBI" id="CHEBI:456216"/>
        <dbReference type="EC" id="2.7.11.1"/>
    </reaction>
</comment>
<protein>
    <recommendedName>
        <fullName evidence="2">non-specific serine/threonine protein kinase</fullName>
        <ecNumber evidence="2">2.7.11.1</ecNumber>
    </recommendedName>
</protein>
<comment type="subcellular location">
    <subcellularLocation>
        <location evidence="1">Membrane</location>
        <topology evidence="1">Single-pass membrane protein</topology>
    </subcellularLocation>
</comment>
<dbReference type="RefSeq" id="XP_022998562.1">
    <property type="nucleotide sequence ID" value="XM_023142794.1"/>
</dbReference>
<dbReference type="KEGG" id="cmax:111493160"/>
<dbReference type="EC" id="2.7.11.1" evidence="2"/>
<evidence type="ECO:0000256" key="10">
    <source>
        <dbReference type="ARBA" id="ARBA00022989"/>
    </source>
</evidence>
<dbReference type="Gene3D" id="1.10.510.10">
    <property type="entry name" value="Transferase(Phosphotransferase) domain 1"/>
    <property type="match status" value="1"/>
</dbReference>
<dbReference type="PANTHER" id="PTHR46008">
    <property type="entry name" value="LEAF RUST 10 DISEASE-RESISTANCE LOCUS RECEPTOR-LIKE PROTEIN KINASE-LIKE 1.4"/>
    <property type="match status" value="1"/>
</dbReference>
<evidence type="ECO:0000313" key="19">
    <source>
        <dbReference type="RefSeq" id="XP_022998562.1"/>
    </source>
</evidence>
<feature type="binding site" evidence="15">
    <location>
        <position position="384"/>
    </location>
    <ligand>
        <name>ATP</name>
        <dbReference type="ChEBI" id="CHEBI:30616"/>
    </ligand>
</feature>
<evidence type="ECO:0000256" key="11">
    <source>
        <dbReference type="ARBA" id="ARBA00023136"/>
    </source>
</evidence>
<organism evidence="18 19">
    <name type="scientific">Cucurbita maxima</name>
    <name type="common">Pumpkin</name>
    <name type="synonym">Winter squash</name>
    <dbReference type="NCBI Taxonomy" id="3661"/>
    <lineage>
        <taxon>Eukaryota</taxon>
        <taxon>Viridiplantae</taxon>
        <taxon>Streptophyta</taxon>
        <taxon>Embryophyta</taxon>
        <taxon>Tracheophyta</taxon>
        <taxon>Spermatophyta</taxon>
        <taxon>Magnoliopsida</taxon>
        <taxon>eudicotyledons</taxon>
        <taxon>Gunneridae</taxon>
        <taxon>Pentapetalae</taxon>
        <taxon>rosids</taxon>
        <taxon>fabids</taxon>
        <taxon>Cucurbitales</taxon>
        <taxon>Cucurbitaceae</taxon>
        <taxon>Cucurbiteae</taxon>
        <taxon>Cucurbita</taxon>
    </lineage>
</organism>
<comment type="catalytic activity">
    <reaction evidence="14">
        <text>L-seryl-[protein] + ATP = O-phospho-L-seryl-[protein] + ADP + H(+)</text>
        <dbReference type="Rhea" id="RHEA:17989"/>
        <dbReference type="Rhea" id="RHEA-COMP:9863"/>
        <dbReference type="Rhea" id="RHEA-COMP:11604"/>
        <dbReference type="ChEBI" id="CHEBI:15378"/>
        <dbReference type="ChEBI" id="CHEBI:29999"/>
        <dbReference type="ChEBI" id="CHEBI:30616"/>
        <dbReference type="ChEBI" id="CHEBI:83421"/>
        <dbReference type="ChEBI" id="CHEBI:456216"/>
        <dbReference type="EC" id="2.7.11.1"/>
    </reaction>
</comment>
<dbReference type="AlphaFoldDB" id="A0A6J1K8C0"/>
<feature type="domain" description="Protein kinase" evidence="17">
    <location>
        <begin position="356"/>
        <end position="631"/>
    </location>
</feature>
<evidence type="ECO:0000259" key="17">
    <source>
        <dbReference type="PROSITE" id="PS50011"/>
    </source>
</evidence>
<evidence type="ECO:0000256" key="4">
    <source>
        <dbReference type="ARBA" id="ARBA00022679"/>
    </source>
</evidence>
<dbReference type="InterPro" id="IPR017441">
    <property type="entry name" value="Protein_kinase_ATP_BS"/>
</dbReference>
<dbReference type="InterPro" id="IPR008271">
    <property type="entry name" value="Ser/Thr_kinase_AS"/>
</dbReference>
<evidence type="ECO:0000256" key="12">
    <source>
        <dbReference type="ARBA" id="ARBA00023180"/>
    </source>
</evidence>
<keyword evidence="10" id="KW-1133">Transmembrane helix</keyword>
<dbReference type="GO" id="GO:0005524">
    <property type="term" value="F:ATP binding"/>
    <property type="evidence" value="ECO:0007669"/>
    <property type="project" value="UniProtKB-UniRule"/>
</dbReference>
<sequence length="710" mass="78499">MDHSPIPSFLLLFSFSHLFLVFGDPFDSCSNRFNCGNITDVGFPFWGDQRPADCGHPTLKLTCEGGNTTIVIKEIKYQILKFSSVNDSLRLTIARDDYMDDLCPSKFINTTIDYNLFDAIPNYRNITLLYCSTSPVAGQFTCPDYEFGLIQLNPVASSLCNVSVIVPVSLDSFPQVSDLVNSSEILKAIKEGFEVRLKKDSSGCGICEESNGVCGYDWSLNQTTCSCRHGAYNDNGACQSTPAGGSPASSPGGSDDSNSTFLIIGLSVGGAAVLGLCLGCCVFCIKQLNKTHVLKKLKTQDLPSPPSSAGILTPSTFPSYSTLSYPYARSDHGNGSSYFGAQLFTYAELEEATHNFDPSRELGDGGYGTVYSGTLKDGRIVAVKCLYENNSKRVEQFMNEIEILSQLQHPNLVKLYGCTSRHSQELILVYEYIPNGTVADHLHGKRANSGLLSWSVRLKIAIETANALAYLHRKDIIHRDVKTNNILLDNNFKVKVADFGLSRLFPLHVTHVSTAPQGTPGYVDPEYYQCYQVTDKSDVYSFGVVLIELISSLQAVDTNRNRNDINLANMGIDRIKKYALHDLVDPELGFERDYAVRCMITSVAELALQCLQQSRDVRPSMDEVLEVLREIEREEMAARKAEVLDIGSDNVRLLRNASSLLSPDSGAVTDKWVTTFFLLIHCFTVCCWLRIVTKSSFCFDEQMKGLNRTA</sequence>
<evidence type="ECO:0000256" key="16">
    <source>
        <dbReference type="SAM" id="SignalP"/>
    </source>
</evidence>
<dbReference type="InterPro" id="IPR011009">
    <property type="entry name" value="Kinase-like_dom_sf"/>
</dbReference>
<keyword evidence="6 16" id="KW-0732">Signal</keyword>
<evidence type="ECO:0000256" key="5">
    <source>
        <dbReference type="ARBA" id="ARBA00022692"/>
    </source>
</evidence>
<dbReference type="Pfam" id="PF00069">
    <property type="entry name" value="Pkinase"/>
    <property type="match status" value="1"/>
</dbReference>
<keyword evidence="3" id="KW-0723">Serine/threonine-protein kinase</keyword>
<keyword evidence="7 15" id="KW-0547">Nucleotide-binding</keyword>
<keyword evidence="11" id="KW-0472">Membrane</keyword>
<gene>
    <name evidence="19" type="primary">LOC111493160</name>
</gene>
<keyword evidence="12" id="KW-0325">Glycoprotein</keyword>
<feature type="chain" id="PRO_5026675562" description="non-specific serine/threonine protein kinase" evidence="16">
    <location>
        <begin position="24"/>
        <end position="710"/>
    </location>
</feature>
<evidence type="ECO:0000256" key="13">
    <source>
        <dbReference type="ARBA" id="ARBA00047899"/>
    </source>
</evidence>
<dbReference type="GeneID" id="111493160"/>
<evidence type="ECO:0000256" key="14">
    <source>
        <dbReference type="ARBA" id="ARBA00048679"/>
    </source>
</evidence>
<dbReference type="SMART" id="SM00220">
    <property type="entry name" value="S_TKc"/>
    <property type="match status" value="1"/>
</dbReference>
<keyword evidence="5" id="KW-0812">Transmembrane</keyword>
<evidence type="ECO:0000256" key="2">
    <source>
        <dbReference type="ARBA" id="ARBA00012513"/>
    </source>
</evidence>
<dbReference type="Gene3D" id="3.30.200.20">
    <property type="entry name" value="Phosphorylase Kinase, domain 1"/>
    <property type="match status" value="1"/>
</dbReference>
<evidence type="ECO:0000256" key="9">
    <source>
        <dbReference type="ARBA" id="ARBA00022840"/>
    </source>
</evidence>
<dbReference type="GO" id="GO:0004674">
    <property type="term" value="F:protein serine/threonine kinase activity"/>
    <property type="evidence" value="ECO:0007669"/>
    <property type="project" value="UniProtKB-KW"/>
</dbReference>
<evidence type="ECO:0000256" key="15">
    <source>
        <dbReference type="PROSITE-ProRule" id="PRU10141"/>
    </source>
</evidence>
<reference evidence="19" key="1">
    <citation type="submission" date="2025-08" db="UniProtKB">
        <authorList>
            <consortium name="RefSeq"/>
        </authorList>
    </citation>
    <scope>IDENTIFICATION</scope>
    <source>
        <tissue evidence="19">Young leaves</tissue>
    </source>
</reference>
<dbReference type="PROSITE" id="PS00108">
    <property type="entry name" value="PROTEIN_KINASE_ST"/>
    <property type="match status" value="1"/>
</dbReference>
<dbReference type="Proteomes" id="UP000504608">
    <property type="component" value="Unplaced"/>
</dbReference>
<dbReference type="GO" id="GO:0005886">
    <property type="term" value="C:plasma membrane"/>
    <property type="evidence" value="ECO:0007669"/>
    <property type="project" value="UniProtKB-ARBA"/>
</dbReference>
<evidence type="ECO:0000313" key="18">
    <source>
        <dbReference type="Proteomes" id="UP000504608"/>
    </source>
</evidence>
<dbReference type="FunFam" id="1.10.510.10:FF:000161">
    <property type="entry name" value="Wall-associated receptor kinase-like 20"/>
    <property type="match status" value="1"/>
</dbReference>
<dbReference type="InterPro" id="IPR025287">
    <property type="entry name" value="WAK_GUB"/>
</dbReference>